<dbReference type="Gene3D" id="1.10.260.40">
    <property type="entry name" value="lambda repressor-like DNA-binding domains"/>
    <property type="match status" value="1"/>
</dbReference>
<organism evidence="5 6">
    <name type="scientific">Flavobacterium gillisiae</name>
    <dbReference type="NCBI Taxonomy" id="150146"/>
    <lineage>
        <taxon>Bacteria</taxon>
        <taxon>Pseudomonadati</taxon>
        <taxon>Bacteroidota</taxon>
        <taxon>Flavobacteriia</taxon>
        <taxon>Flavobacteriales</taxon>
        <taxon>Flavobacteriaceae</taxon>
        <taxon>Flavobacterium</taxon>
    </lineage>
</organism>
<keyword evidence="1" id="KW-0805">Transcription regulation</keyword>
<dbReference type="InterPro" id="IPR001761">
    <property type="entry name" value="Peripla_BP/Lac1_sug-bd_dom"/>
</dbReference>
<dbReference type="PANTHER" id="PTHR30146:SF109">
    <property type="entry name" value="HTH-TYPE TRANSCRIPTIONAL REGULATOR GALS"/>
    <property type="match status" value="1"/>
</dbReference>
<sequence length="347" mass="38584">MRKKNIVTLKKMAFDLGLSISTVSRALNDHIDISEETKEKVKAHANKVKYAPNLFAKGFRSHKSNIIGVIIPNIEHQFTATLLKGIIYNADLNGYKVIICESFNNEQKQAELLETMVQFGVDGVLLSLVKKNTNVDDILDMMQHIPLILFDRISAKVPCTQIVIDDEDAAFKAVEHLINTGKKRIAIIKETESSILSEKRYAGYLKALKKYGITLDESLVMSCEDLTIAEGKKLAKVLVGLQHKPDAIFAITDEAGIGAIQVLKKNKIKIPEEIAVVGFSNSVYSTIIQPKLTTIDQPGNRIGEIAIKYLIDEINSDNEISYKTIEIKTNLIVRGSSFKSLKRNSLA</sequence>
<keyword evidence="6" id="KW-1185">Reference proteome</keyword>
<dbReference type="EMBL" id="FNRD01000018">
    <property type="protein sequence ID" value="SEB06133.1"/>
    <property type="molecule type" value="Genomic_DNA"/>
</dbReference>
<dbReference type="OrthoDB" id="9768806at2"/>
<dbReference type="STRING" id="150146.SAMN05443667_11843"/>
<dbReference type="Pfam" id="PF00532">
    <property type="entry name" value="Peripla_BP_1"/>
    <property type="match status" value="1"/>
</dbReference>
<protein>
    <submittedName>
        <fullName evidence="5">Transcriptional regulator, LacI family</fullName>
    </submittedName>
</protein>
<evidence type="ECO:0000256" key="1">
    <source>
        <dbReference type="ARBA" id="ARBA00023015"/>
    </source>
</evidence>
<gene>
    <name evidence="5" type="ORF">SAMN05443667_11843</name>
</gene>
<dbReference type="RefSeq" id="WP_091093813.1">
    <property type="nucleotide sequence ID" value="NZ_FNRD01000018.1"/>
</dbReference>
<dbReference type="SUPFAM" id="SSF53822">
    <property type="entry name" value="Periplasmic binding protein-like I"/>
    <property type="match status" value="1"/>
</dbReference>
<dbReference type="InterPro" id="IPR000843">
    <property type="entry name" value="HTH_LacI"/>
</dbReference>
<dbReference type="SMART" id="SM00354">
    <property type="entry name" value="HTH_LACI"/>
    <property type="match status" value="1"/>
</dbReference>
<dbReference type="SUPFAM" id="SSF47413">
    <property type="entry name" value="lambda repressor-like DNA-binding domains"/>
    <property type="match status" value="1"/>
</dbReference>
<keyword evidence="2" id="KW-0238">DNA-binding</keyword>
<dbReference type="Proteomes" id="UP000198951">
    <property type="component" value="Unassembled WGS sequence"/>
</dbReference>
<dbReference type="PANTHER" id="PTHR30146">
    <property type="entry name" value="LACI-RELATED TRANSCRIPTIONAL REPRESSOR"/>
    <property type="match status" value="1"/>
</dbReference>
<accession>A0A1H4G910</accession>
<evidence type="ECO:0000313" key="5">
    <source>
        <dbReference type="EMBL" id="SEB06133.1"/>
    </source>
</evidence>
<keyword evidence="3" id="KW-0804">Transcription</keyword>
<dbReference type="CDD" id="cd01392">
    <property type="entry name" value="HTH_LacI"/>
    <property type="match status" value="1"/>
</dbReference>
<dbReference type="CDD" id="cd06267">
    <property type="entry name" value="PBP1_LacI_sugar_binding-like"/>
    <property type="match status" value="1"/>
</dbReference>
<evidence type="ECO:0000256" key="2">
    <source>
        <dbReference type="ARBA" id="ARBA00023125"/>
    </source>
</evidence>
<dbReference type="GO" id="GO:0000976">
    <property type="term" value="F:transcription cis-regulatory region binding"/>
    <property type="evidence" value="ECO:0007669"/>
    <property type="project" value="TreeGrafter"/>
</dbReference>
<dbReference type="PROSITE" id="PS50932">
    <property type="entry name" value="HTH_LACI_2"/>
    <property type="match status" value="1"/>
</dbReference>
<dbReference type="Pfam" id="PF00356">
    <property type="entry name" value="LacI"/>
    <property type="match status" value="1"/>
</dbReference>
<dbReference type="GO" id="GO:0003700">
    <property type="term" value="F:DNA-binding transcription factor activity"/>
    <property type="evidence" value="ECO:0007669"/>
    <property type="project" value="TreeGrafter"/>
</dbReference>
<proteinExistence type="predicted"/>
<evidence type="ECO:0000313" key="6">
    <source>
        <dbReference type="Proteomes" id="UP000198951"/>
    </source>
</evidence>
<feature type="domain" description="HTH lacI-type" evidence="4">
    <location>
        <begin position="7"/>
        <end position="61"/>
    </location>
</feature>
<evidence type="ECO:0000259" key="4">
    <source>
        <dbReference type="PROSITE" id="PS50932"/>
    </source>
</evidence>
<name>A0A1H4G910_9FLAO</name>
<dbReference type="AlphaFoldDB" id="A0A1H4G910"/>
<dbReference type="Gene3D" id="3.40.50.2300">
    <property type="match status" value="2"/>
</dbReference>
<dbReference type="InterPro" id="IPR010982">
    <property type="entry name" value="Lambda_DNA-bd_dom_sf"/>
</dbReference>
<reference evidence="6" key="1">
    <citation type="submission" date="2016-10" db="EMBL/GenBank/DDBJ databases">
        <authorList>
            <person name="Varghese N."/>
            <person name="Submissions S."/>
        </authorList>
    </citation>
    <scope>NUCLEOTIDE SEQUENCE [LARGE SCALE GENOMIC DNA]</scope>
    <source>
        <strain evidence="6">DSM 22376</strain>
    </source>
</reference>
<dbReference type="InterPro" id="IPR028082">
    <property type="entry name" value="Peripla_BP_I"/>
</dbReference>
<evidence type="ECO:0000256" key="3">
    <source>
        <dbReference type="ARBA" id="ARBA00023163"/>
    </source>
</evidence>